<dbReference type="Proteomes" id="UP000290013">
    <property type="component" value="Chromosome"/>
</dbReference>
<evidence type="ECO:0000313" key="1">
    <source>
        <dbReference type="EMBL" id="VFB03399.1"/>
    </source>
</evidence>
<evidence type="ECO:0000313" key="2">
    <source>
        <dbReference type="Proteomes" id="UP000290013"/>
    </source>
</evidence>
<organism evidence="1 2">
    <name type="scientific">Chryseobacterium taihuense</name>
    <dbReference type="NCBI Taxonomy" id="1141221"/>
    <lineage>
        <taxon>Bacteria</taxon>
        <taxon>Pseudomonadati</taxon>
        <taxon>Bacteroidota</taxon>
        <taxon>Flavobacteriia</taxon>
        <taxon>Flavobacteriales</taxon>
        <taxon>Weeksellaceae</taxon>
        <taxon>Chryseobacterium group</taxon>
        <taxon>Chryseobacterium</taxon>
    </lineage>
</organism>
<protein>
    <submittedName>
        <fullName evidence="1">Uncharacterized protein</fullName>
    </submittedName>
</protein>
<proteinExistence type="predicted"/>
<dbReference type="AlphaFoldDB" id="A0A4U8WM85"/>
<gene>
    <name evidence="1" type="ORF">NCTC12078_01410</name>
</gene>
<accession>A0A4U8WM85</accession>
<name>A0A4U8WM85_9FLAO</name>
<dbReference type="KEGG" id="ctai:NCTC12078_01410"/>
<reference evidence="1 2" key="1">
    <citation type="submission" date="2019-02" db="EMBL/GenBank/DDBJ databases">
        <authorList>
            <consortium name="Pathogen Informatics"/>
        </authorList>
    </citation>
    <scope>NUCLEOTIDE SEQUENCE [LARGE SCALE GENOMIC DNA]</scope>
    <source>
        <strain evidence="1 2">3012STDY6944375</strain>
    </source>
</reference>
<dbReference type="EMBL" id="LR215974">
    <property type="protein sequence ID" value="VFB03399.1"/>
    <property type="molecule type" value="Genomic_DNA"/>
</dbReference>
<sequence length="172" mass="19915">MVIKTGFKTNLLALKIYRLLFPTAQAEKLMRMTLKNHAHQLKILLGMFKNSVPTERRISSKYDFYTNKTLQSFFLIIFCGMRRILITQANSCLFFPESLLHPCNRFSGRREKFLHPCNRLSGTSESLSHPCKRFSGTSEKSFHPCKKLSGQLKDLDIMQKSLVKVQSFDKAF</sequence>